<dbReference type="AlphaFoldDB" id="A0A0C5WJ54"/>
<organism evidence="8 9">
    <name type="scientific">Photobacterium gaetbulicola Gung47</name>
    <dbReference type="NCBI Taxonomy" id="658445"/>
    <lineage>
        <taxon>Bacteria</taxon>
        <taxon>Pseudomonadati</taxon>
        <taxon>Pseudomonadota</taxon>
        <taxon>Gammaproteobacteria</taxon>
        <taxon>Vibrionales</taxon>
        <taxon>Vibrionaceae</taxon>
        <taxon>Photobacterium</taxon>
    </lineage>
</organism>
<dbReference type="Proteomes" id="UP000032303">
    <property type="component" value="Chromosome 1"/>
</dbReference>
<keyword evidence="9" id="KW-1185">Reference proteome</keyword>
<dbReference type="PATRIC" id="fig|658445.3.peg.1282"/>
<evidence type="ECO:0000313" key="8">
    <source>
        <dbReference type="EMBL" id="AJR06212.1"/>
    </source>
</evidence>
<dbReference type="STRING" id="658445.H744_1c1187"/>
<dbReference type="GO" id="GO:0009279">
    <property type="term" value="C:cell outer membrane"/>
    <property type="evidence" value="ECO:0007669"/>
    <property type="project" value="UniProtKB-SubCell"/>
</dbReference>
<dbReference type="GO" id="GO:0015483">
    <property type="term" value="F:long-chain fatty acid transporting porin activity"/>
    <property type="evidence" value="ECO:0007669"/>
    <property type="project" value="TreeGrafter"/>
</dbReference>
<evidence type="ECO:0000256" key="2">
    <source>
        <dbReference type="ARBA" id="ARBA00008163"/>
    </source>
</evidence>
<evidence type="ECO:0000313" key="9">
    <source>
        <dbReference type="Proteomes" id="UP000032303"/>
    </source>
</evidence>
<keyword evidence="7" id="KW-0998">Cell outer membrane</keyword>
<comment type="subcellular location">
    <subcellularLocation>
        <location evidence="1">Cell outer membrane</location>
        <topology evidence="1">Multi-pass membrane protein</topology>
    </subcellularLocation>
</comment>
<evidence type="ECO:0000256" key="3">
    <source>
        <dbReference type="ARBA" id="ARBA00022452"/>
    </source>
</evidence>
<evidence type="ECO:0000256" key="5">
    <source>
        <dbReference type="ARBA" id="ARBA00022729"/>
    </source>
</evidence>
<dbReference type="Pfam" id="PF03349">
    <property type="entry name" value="Toluene_X"/>
    <property type="match status" value="1"/>
</dbReference>
<gene>
    <name evidence="8" type="ORF">H744_1c1187</name>
</gene>
<dbReference type="SUPFAM" id="SSF56935">
    <property type="entry name" value="Porins"/>
    <property type="match status" value="1"/>
</dbReference>
<dbReference type="InterPro" id="IPR005017">
    <property type="entry name" value="OMPP1/FadL/TodX"/>
</dbReference>
<dbReference type="EMBL" id="CP005973">
    <property type="protein sequence ID" value="AJR06212.1"/>
    <property type="molecule type" value="Genomic_DNA"/>
</dbReference>
<keyword evidence="6" id="KW-0472">Membrane</keyword>
<protein>
    <submittedName>
        <fullName evidence="8">Putative outer membrane protein P1</fullName>
    </submittedName>
</protein>
<evidence type="ECO:0000256" key="6">
    <source>
        <dbReference type="ARBA" id="ARBA00023136"/>
    </source>
</evidence>
<evidence type="ECO:0000256" key="7">
    <source>
        <dbReference type="ARBA" id="ARBA00023237"/>
    </source>
</evidence>
<dbReference type="KEGG" id="pgb:H744_1c1187"/>
<keyword evidence="5" id="KW-0732">Signal</keyword>
<reference evidence="8 9" key="1">
    <citation type="submission" date="2013-05" db="EMBL/GenBank/DDBJ databases">
        <title>Complete genome sequence of the lipase-producing bacterium Photobacterium gaetbulicola Gung47.</title>
        <authorList>
            <person name="Kim Y.-O."/>
        </authorList>
    </citation>
    <scope>NUCLEOTIDE SEQUENCE [LARGE SCALE GENOMIC DNA]</scope>
    <source>
        <strain evidence="8 9">Gung47</strain>
    </source>
</reference>
<keyword evidence="3" id="KW-1134">Transmembrane beta strand</keyword>
<name>A0A0C5WJ54_9GAMM</name>
<evidence type="ECO:0000256" key="4">
    <source>
        <dbReference type="ARBA" id="ARBA00022692"/>
    </source>
</evidence>
<dbReference type="PANTHER" id="PTHR35093:SF8">
    <property type="entry name" value="OUTER MEMBRANE PROTEIN NMB0088-RELATED"/>
    <property type="match status" value="1"/>
</dbReference>
<dbReference type="HOGENOM" id="CLU_035981_0_1_6"/>
<dbReference type="PANTHER" id="PTHR35093">
    <property type="entry name" value="OUTER MEMBRANE PROTEIN NMB0088-RELATED"/>
    <property type="match status" value="1"/>
</dbReference>
<sequence>MPEATYANLGTGGAGDGVYTGSAAAIWANPAVMPHMNDDLTTLTGSVLNLDIQYKGLGEDGSSNSTLPIAGFFHTQQINEDLYLGLALGSLGGATIDYGTDWQGAAQVSDVALLTYQINPSISYKVNPKVSVAAGLQFNYAFLQANTRGVELDSASDWAFGYNLGLVYEASESTRLGLSYRSKLEHHFESDTTVSDQYQGKYSTGLIMPNTIDASISFKGSDKLTLMGTIQWHQWSSMENTIIPMEFQRVDPIYVIDRQWDDVWHLGLGGEYDVGNKWALKLGYSYETSPLDNPALQTPELPVGEQHRYSIGVSRTWDDQSFDIYYQYTDLGDIDIDQSKYIAPLSGKFTGSVHFIGMGYTF</sequence>
<dbReference type="Gene3D" id="2.40.160.60">
    <property type="entry name" value="Outer membrane protein transport protein (OMPP1/FadL/TodX)"/>
    <property type="match status" value="1"/>
</dbReference>
<evidence type="ECO:0000256" key="1">
    <source>
        <dbReference type="ARBA" id="ARBA00004571"/>
    </source>
</evidence>
<accession>A0A0C5WJ54</accession>
<comment type="similarity">
    <text evidence="2">Belongs to the OmpP1/FadL family.</text>
</comment>
<proteinExistence type="inferred from homology"/>
<keyword evidence="4" id="KW-0812">Transmembrane</keyword>